<organism evidence="3 4">
    <name type="scientific">Myceligenerans indicum</name>
    <dbReference type="NCBI Taxonomy" id="2593663"/>
    <lineage>
        <taxon>Bacteria</taxon>
        <taxon>Bacillati</taxon>
        <taxon>Actinomycetota</taxon>
        <taxon>Actinomycetes</taxon>
        <taxon>Micrococcales</taxon>
        <taxon>Promicromonosporaceae</taxon>
        <taxon>Myceligenerans</taxon>
    </lineage>
</organism>
<reference evidence="3 4" key="1">
    <citation type="journal article" date="2021" name="Arch. Microbiol.">
        <title>Myceligenerans indicum sp. nov., an actinobacterium isolated from mangrove sediment of Sundarbans, India.</title>
        <authorList>
            <person name="Asha K."/>
            <person name="Bhadury P."/>
        </authorList>
    </citation>
    <scope>NUCLEOTIDE SEQUENCE [LARGE SCALE GENOMIC DNA]</scope>
    <source>
        <strain evidence="3 4">I2</strain>
    </source>
</reference>
<protein>
    <submittedName>
        <fullName evidence="3">Maleylpyruvate isomerase family mycothiol-dependent enzyme</fullName>
    </submittedName>
</protein>
<evidence type="ECO:0000259" key="2">
    <source>
        <dbReference type="Pfam" id="PF11716"/>
    </source>
</evidence>
<dbReference type="GO" id="GO:0016853">
    <property type="term" value="F:isomerase activity"/>
    <property type="evidence" value="ECO:0007669"/>
    <property type="project" value="UniProtKB-KW"/>
</dbReference>
<accession>A0ABS1LQ21</accession>
<evidence type="ECO:0000259" key="1">
    <source>
        <dbReference type="Pfam" id="PF07398"/>
    </source>
</evidence>
<dbReference type="PANTHER" id="PTHR40758">
    <property type="entry name" value="CONSERVED PROTEIN"/>
    <property type="match status" value="1"/>
</dbReference>
<dbReference type="Pfam" id="PF11716">
    <property type="entry name" value="MDMPI_N"/>
    <property type="match status" value="1"/>
</dbReference>
<comment type="caution">
    <text evidence="3">The sequence shown here is derived from an EMBL/GenBank/DDBJ whole genome shotgun (WGS) entry which is preliminary data.</text>
</comment>
<evidence type="ECO:0000313" key="4">
    <source>
        <dbReference type="Proteomes" id="UP000675409"/>
    </source>
</evidence>
<feature type="domain" description="Mycothiol-dependent maleylpyruvate isomerase metal-binding" evidence="2">
    <location>
        <begin position="33"/>
        <end position="141"/>
    </location>
</feature>
<dbReference type="SUPFAM" id="SSF109854">
    <property type="entry name" value="DinB/YfiT-like putative metalloenzymes"/>
    <property type="match status" value="1"/>
</dbReference>
<dbReference type="InterPro" id="IPR010872">
    <property type="entry name" value="MDMPI_C-term_domain"/>
</dbReference>
<keyword evidence="4" id="KW-1185">Reference proteome</keyword>
<dbReference type="NCBIfam" id="TIGR03083">
    <property type="entry name" value="maleylpyruvate isomerase family mycothiol-dependent enzyme"/>
    <property type="match status" value="1"/>
</dbReference>
<dbReference type="EMBL" id="JABBYC010000038">
    <property type="protein sequence ID" value="MBL0887883.1"/>
    <property type="molecule type" value="Genomic_DNA"/>
</dbReference>
<dbReference type="InterPro" id="IPR034660">
    <property type="entry name" value="DinB/YfiT-like"/>
</dbReference>
<proteinExistence type="predicted"/>
<feature type="domain" description="MDMPI C-terminal" evidence="1">
    <location>
        <begin position="162"/>
        <end position="252"/>
    </location>
</feature>
<dbReference type="Pfam" id="PF07398">
    <property type="entry name" value="MDMPI_C"/>
    <property type="match status" value="1"/>
</dbReference>
<dbReference type="InterPro" id="IPR024344">
    <property type="entry name" value="MDMPI_metal-binding"/>
</dbReference>
<dbReference type="InterPro" id="IPR017517">
    <property type="entry name" value="Maleyloyr_isom"/>
</dbReference>
<evidence type="ECO:0000313" key="3">
    <source>
        <dbReference type="EMBL" id="MBL0887883.1"/>
    </source>
</evidence>
<dbReference type="PANTHER" id="PTHR40758:SF1">
    <property type="entry name" value="CONSERVED PROTEIN"/>
    <property type="match status" value="1"/>
</dbReference>
<name>A0ABS1LQ21_9MICO</name>
<keyword evidence="3" id="KW-0413">Isomerase</keyword>
<dbReference type="RefSeq" id="WP_201849424.1">
    <property type="nucleotide sequence ID" value="NZ_JABBYC010000038.1"/>
</dbReference>
<dbReference type="Proteomes" id="UP000675409">
    <property type="component" value="Unassembled WGS sequence"/>
</dbReference>
<sequence>MTTAATQHGSGPHPSGLDYLTLLERLQDAFHDSIAGVDPGSRVPGCGDWTAGELVEHLSHIHRWAGAQARAQDAHQADAVPGGPAERYAARAAELRETLHDLAPDATARVLAHPEPLGPGPASFWHRRQVHETLVHLHDLRAAAAGSAHLDLVTDVPPEVWADAVDEVVTVFQPRQVGLGRMAPLRVHVLLVAEDSPGASWVLGLPDPDRAQEIVPDVTVTGTARALALLLWRRLTPQEAGVTVNGDRQDLDEALAEPIVP</sequence>
<gene>
    <name evidence="3" type="ORF">HGK34_16615</name>
</gene>